<keyword evidence="8" id="KW-0961">Cell wall biogenesis/degradation</keyword>
<dbReference type="GO" id="GO:0008270">
    <property type="term" value="F:zinc ion binding"/>
    <property type="evidence" value="ECO:0007669"/>
    <property type="project" value="UniProtKB-UniRule"/>
</dbReference>
<comment type="cofactor">
    <cofactor evidence="9">
        <name>Zn(2+)</name>
        <dbReference type="ChEBI" id="CHEBI:29105"/>
    </cofactor>
    <text evidence="9">Binds 1 zinc ion per subunit.</text>
</comment>
<protein>
    <recommendedName>
        <fullName evidence="9">D-alanyl-D-alanine dipeptidase</fullName>
        <shortName evidence="9">D-Ala-D-Ala dipeptidase</shortName>
        <ecNumber evidence="9">3.4.13.22</ecNumber>
    </recommendedName>
</protein>
<dbReference type="AlphaFoldDB" id="A0A918JWB6"/>
<dbReference type="Gene3D" id="3.30.1380.10">
    <property type="match status" value="1"/>
</dbReference>
<dbReference type="PROSITE" id="PS51257">
    <property type="entry name" value="PROKAR_LIPOPROTEIN"/>
    <property type="match status" value="1"/>
</dbReference>
<feature type="binding site" evidence="9">
    <location>
        <position position="244"/>
    </location>
    <ligand>
        <name>Zn(2+)</name>
        <dbReference type="ChEBI" id="CHEBI:29105"/>
        <note>catalytic</note>
    </ligand>
</feature>
<dbReference type="PANTHER" id="PTHR43126:SF1">
    <property type="entry name" value="D-ALANYL-D-ALANINE DIPEPTIDASE"/>
    <property type="match status" value="1"/>
</dbReference>
<reference evidence="10 11" key="1">
    <citation type="journal article" date="2014" name="Int. J. Syst. Evol. Microbiol.">
        <title>Complete genome sequence of Corynebacterium casei LMG S-19264T (=DSM 44701T), isolated from a smear-ripened cheese.</title>
        <authorList>
            <consortium name="US DOE Joint Genome Institute (JGI-PGF)"/>
            <person name="Walter F."/>
            <person name="Albersmeier A."/>
            <person name="Kalinowski J."/>
            <person name="Ruckert C."/>
        </authorList>
    </citation>
    <scope>NUCLEOTIDE SEQUENCE [LARGE SCALE GENOMIC DNA]</scope>
    <source>
        <strain evidence="10 11">KCTC 12285</strain>
    </source>
</reference>
<evidence type="ECO:0000256" key="2">
    <source>
        <dbReference type="ARBA" id="ARBA00022670"/>
    </source>
</evidence>
<dbReference type="CDD" id="cd14840">
    <property type="entry name" value="D-Ala-D-Ala_dipeptidase_Aad"/>
    <property type="match status" value="1"/>
</dbReference>
<dbReference type="Pfam" id="PF01427">
    <property type="entry name" value="Peptidase_M15"/>
    <property type="match status" value="1"/>
</dbReference>
<dbReference type="EMBL" id="BMWS01000022">
    <property type="protein sequence ID" value="GGX26612.1"/>
    <property type="molecule type" value="Genomic_DNA"/>
</dbReference>
<keyword evidence="6 9" id="KW-0224">Dipeptidase</keyword>
<keyword evidence="2 9" id="KW-0645">Protease</keyword>
<dbReference type="EC" id="3.4.13.22" evidence="9"/>
<evidence type="ECO:0000313" key="11">
    <source>
        <dbReference type="Proteomes" id="UP000601108"/>
    </source>
</evidence>
<dbReference type="GO" id="GO:0160237">
    <property type="term" value="F:D-Ala-D-Ala dipeptidase activity"/>
    <property type="evidence" value="ECO:0007669"/>
    <property type="project" value="UniProtKB-EC"/>
</dbReference>
<evidence type="ECO:0000256" key="8">
    <source>
        <dbReference type="ARBA" id="ARBA00023316"/>
    </source>
</evidence>
<keyword evidence="7 9" id="KW-0482">Metalloprotease</keyword>
<evidence type="ECO:0000256" key="6">
    <source>
        <dbReference type="ARBA" id="ARBA00022997"/>
    </source>
</evidence>
<evidence type="ECO:0000256" key="3">
    <source>
        <dbReference type="ARBA" id="ARBA00022723"/>
    </source>
</evidence>
<evidence type="ECO:0000256" key="5">
    <source>
        <dbReference type="ARBA" id="ARBA00022833"/>
    </source>
</evidence>
<comment type="function">
    <text evidence="9">Catalyzes hydrolysis of the D-alanyl-D-alanine dipeptide.</text>
</comment>
<keyword evidence="3 9" id="KW-0479">Metal-binding</keyword>
<evidence type="ECO:0000256" key="7">
    <source>
        <dbReference type="ARBA" id="ARBA00023049"/>
    </source>
</evidence>
<organism evidence="10 11">
    <name type="scientific">Aquimarina muelleri</name>
    <dbReference type="NCBI Taxonomy" id="279356"/>
    <lineage>
        <taxon>Bacteria</taxon>
        <taxon>Pseudomonadati</taxon>
        <taxon>Bacteroidota</taxon>
        <taxon>Flavobacteriia</taxon>
        <taxon>Flavobacteriales</taxon>
        <taxon>Flavobacteriaceae</taxon>
        <taxon>Aquimarina</taxon>
    </lineage>
</organism>
<dbReference type="InterPro" id="IPR009045">
    <property type="entry name" value="Zn_M74/Hedgehog-like"/>
</dbReference>
<dbReference type="GO" id="GO:0008237">
    <property type="term" value="F:metallopeptidase activity"/>
    <property type="evidence" value="ECO:0007669"/>
    <property type="project" value="UniProtKB-KW"/>
</dbReference>
<comment type="catalytic activity">
    <reaction evidence="1 9">
        <text>D-alanyl-D-alanine + H2O = 2 D-alanine</text>
        <dbReference type="Rhea" id="RHEA:20661"/>
        <dbReference type="ChEBI" id="CHEBI:15377"/>
        <dbReference type="ChEBI" id="CHEBI:57416"/>
        <dbReference type="ChEBI" id="CHEBI:57822"/>
        <dbReference type="EC" id="3.4.13.22"/>
    </reaction>
</comment>
<dbReference type="GO" id="GO:0006508">
    <property type="term" value="P:proteolysis"/>
    <property type="evidence" value="ECO:0007669"/>
    <property type="project" value="UniProtKB-KW"/>
</dbReference>
<dbReference type="PANTHER" id="PTHR43126">
    <property type="entry name" value="D-ALANYL-D-ALANINE DIPEPTIDASE"/>
    <property type="match status" value="1"/>
</dbReference>
<accession>A0A918JWB6</accession>
<dbReference type="SUPFAM" id="SSF55166">
    <property type="entry name" value="Hedgehog/DD-peptidase"/>
    <property type="match status" value="1"/>
</dbReference>
<evidence type="ECO:0000256" key="1">
    <source>
        <dbReference type="ARBA" id="ARBA00001362"/>
    </source>
</evidence>
<feature type="binding site" evidence="9">
    <location>
        <position position="184"/>
    </location>
    <ligand>
        <name>Zn(2+)</name>
        <dbReference type="ChEBI" id="CHEBI:29105"/>
        <note>catalytic</note>
    </ligand>
</feature>
<keyword evidence="4 9" id="KW-0378">Hydrolase</keyword>
<keyword evidence="5 9" id="KW-0862">Zinc</keyword>
<keyword evidence="11" id="KW-1185">Reference proteome</keyword>
<feature type="binding site" evidence="9">
    <location>
        <position position="177"/>
    </location>
    <ligand>
        <name>Zn(2+)</name>
        <dbReference type="ChEBI" id="CHEBI:29105"/>
        <note>catalytic</note>
    </ligand>
</feature>
<sequence>MIIGIKEKDMNKRKLIVLIFSVLIFGCNEAKVVAESNSQILALLERSKTLQLRGEKVEQSMLKNKDSLVILNGEPDVKLNQNSKGFVNIEELSDEFILDMKYATSDNFLKEKVYSCEKCYVREEVAEALIKANNDLLAQGYRIKFFDCYRPYSVQKKMWKIFPNPGYVADPKGGSIHNRGAAVDITLVRSAGGHVDMGTDFDYFGKEAHHAYTKLPKTVLGHRKLLRETMEKHGFKTIRTEWWHYNFKTNIKFKISDFKWECE</sequence>
<evidence type="ECO:0000256" key="4">
    <source>
        <dbReference type="ARBA" id="ARBA00022801"/>
    </source>
</evidence>
<evidence type="ECO:0000256" key="9">
    <source>
        <dbReference type="HAMAP-Rule" id="MF_01924"/>
    </source>
</evidence>
<comment type="caution">
    <text evidence="10">The sequence shown here is derived from an EMBL/GenBank/DDBJ whole genome shotgun (WGS) entry which is preliminary data.</text>
</comment>
<dbReference type="HAMAP" id="MF_01924">
    <property type="entry name" value="A_A_dipeptidase"/>
    <property type="match status" value="1"/>
</dbReference>
<feature type="site" description="Transition state stabilizer" evidence="9">
    <location>
        <position position="150"/>
    </location>
</feature>
<dbReference type="GO" id="GO:0071555">
    <property type="term" value="P:cell wall organization"/>
    <property type="evidence" value="ECO:0007669"/>
    <property type="project" value="UniProtKB-KW"/>
</dbReference>
<dbReference type="Proteomes" id="UP000601108">
    <property type="component" value="Unassembled WGS sequence"/>
</dbReference>
<gene>
    <name evidence="10" type="ORF">GCM10007384_29640</name>
</gene>
<dbReference type="InterPro" id="IPR000755">
    <property type="entry name" value="A_A_dipeptidase"/>
</dbReference>
<evidence type="ECO:0000313" key="10">
    <source>
        <dbReference type="EMBL" id="GGX26612.1"/>
    </source>
</evidence>
<name>A0A918JWB6_9FLAO</name>
<proteinExistence type="inferred from homology"/>
<comment type="similarity">
    <text evidence="9">Belongs to the peptidase M15D family.</text>
</comment>
<feature type="active site" description="Proton donor/acceptor" evidence="9">
    <location>
        <position position="241"/>
    </location>
</feature>